<comment type="caution">
    <text evidence="2">The sequence shown here is derived from an EMBL/GenBank/DDBJ whole genome shotgun (WGS) entry which is preliminary data.</text>
</comment>
<dbReference type="RefSeq" id="WP_377067887.1">
    <property type="nucleotide sequence ID" value="NZ_JBHMEC010000009.1"/>
</dbReference>
<keyword evidence="3" id="KW-1185">Reference proteome</keyword>
<feature type="chain" id="PRO_5046711934" evidence="1">
    <location>
        <begin position="21"/>
        <end position="133"/>
    </location>
</feature>
<dbReference type="InterPro" id="IPR032347">
    <property type="entry name" value="DUF4864"/>
</dbReference>
<dbReference type="Pfam" id="PF16156">
    <property type="entry name" value="DUF4864"/>
    <property type="match status" value="1"/>
</dbReference>
<reference evidence="2 3" key="1">
    <citation type="submission" date="2024-09" db="EMBL/GenBank/DDBJ databases">
        <authorList>
            <person name="Sun Q."/>
            <person name="Mori K."/>
        </authorList>
    </citation>
    <scope>NUCLEOTIDE SEQUENCE [LARGE SCALE GENOMIC DNA]</scope>
    <source>
        <strain evidence="2 3">CECT 9424</strain>
    </source>
</reference>
<name>A0ABV5HXR5_9RHOB</name>
<proteinExistence type="predicted"/>
<evidence type="ECO:0000313" key="3">
    <source>
        <dbReference type="Proteomes" id="UP001589670"/>
    </source>
</evidence>
<dbReference type="Proteomes" id="UP001589670">
    <property type="component" value="Unassembled WGS sequence"/>
</dbReference>
<protein>
    <submittedName>
        <fullName evidence="2">DUF4864 domain-containing protein</fullName>
    </submittedName>
</protein>
<keyword evidence="1" id="KW-0732">Signal</keyword>
<organism evidence="2 3">
    <name type="scientific">Roseovarius ramblicola</name>
    <dbReference type="NCBI Taxonomy" id="2022336"/>
    <lineage>
        <taxon>Bacteria</taxon>
        <taxon>Pseudomonadati</taxon>
        <taxon>Pseudomonadota</taxon>
        <taxon>Alphaproteobacteria</taxon>
        <taxon>Rhodobacterales</taxon>
        <taxon>Roseobacteraceae</taxon>
        <taxon>Roseovarius</taxon>
    </lineage>
</organism>
<accession>A0ABV5HXR5</accession>
<dbReference type="EMBL" id="JBHMEC010000009">
    <property type="protein sequence ID" value="MFB9149209.1"/>
    <property type="molecule type" value="Genomic_DNA"/>
</dbReference>
<sequence length="133" mass="14930">MRHFILSILLTLLAVAPLRAGESVARAVISDQIAAFEAGELGRAYGFASPFIQEKFQTPETFGRMVREGYPMVWRPSEVTFLEAREMGGRLWQEVFLRDAAGRGWIAEYELVGIDGEMRINGVRIREAPDQAV</sequence>
<feature type="signal peptide" evidence="1">
    <location>
        <begin position="1"/>
        <end position="20"/>
    </location>
</feature>
<evidence type="ECO:0000313" key="2">
    <source>
        <dbReference type="EMBL" id="MFB9149209.1"/>
    </source>
</evidence>
<evidence type="ECO:0000256" key="1">
    <source>
        <dbReference type="SAM" id="SignalP"/>
    </source>
</evidence>
<gene>
    <name evidence="2" type="ORF">ACFFU4_05520</name>
</gene>